<evidence type="ECO:0000313" key="3">
    <source>
        <dbReference type="Proteomes" id="UP000033200"/>
    </source>
</evidence>
<reference evidence="2 3" key="1">
    <citation type="submission" date="2014-09" db="EMBL/GenBank/DDBJ databases">
        <title>Using Illumina technology Improving SMRT sequencing Genome Assembly by RASTools.</title>
        <authorList>
            <person name="Zhou Y."/>
            <person name="Ma T."/>
            <person name="Liu T."/>
        </authorList>
    </citation>
    <scope>NUCLEOTIDE SEQUENCE [LARGE SCALE GENOMIC DNA]</scope>
    <source>
        <strain evidence="2 3">ATCC 55669</strain>
    </source>
</reference>
<dbReference type="eggNOG" id="ENOG5033AC7">
    <property type="taxonomic scope" value="Bacteria"/>
</dbReference>
<name>A0A097EJS2_9SPHN</name>
<dbReference type="HOGENOM" id="CLU_179046_0_0_5"/>
<evidence type="ECO:0000313" key="2">
    <source>
        <dbReference type="EMBL" id="AIT07820.1"/>
    </source>
</evidence>
<protein>
    <submittedName>
        <fullName evidence="2">Uncharacterized protein</fullName>
    </submittedName>
</protein>
<organism evidence="2 3">
    <name type="scientific">Sphingomonas taxi</name>
    <dbReference type="NCBI Taxonomy" id="1549858"/>
    <lineage>
        <taxon>Bacteria</taxon>
        <taxon>Pseudomonadati</taxon>
        <taxon>Pseudomonadota</taxon>
        <taxon>Alphaproteobacteria</taxon>
        <taxon>Sphingomonadales</taxon>
        <taxon>Sphingomonadaceae</taxon>
        <taxon>Sphingomonas</taxon>
    </lineage>
</organism>
<dbReference type="AlphaFoldDB" id="A0A097EJS2"/>
<evidence type="ECO:0000256" key="1">
    <source>
        <dbReference type="SAM" id="MobiDB-lite"/>
    </source>
</evidence>
<dbReference type="Proteomes" id="UP000033200">
    <property type="component" value="Chromosome"/>
</dbReference>
<feature type="region of interest" description="Disordered" evidence="1">
    <location>
        <begin position="36"/>
        <end position="68"/>
    </location>
</feature>
<dbReference type="KEGG" id="stax:MC45_17335"/>
<sequence length="102" mass="10746">MSTTLTAKFETRREAEMTVERLVQQFEIPRTDVFIAADGPDNTVGTEDAGSDTEAGAPTPEARDDGAHAGAVVVSVDINDATLADEVKEAFAEFNAADVTAD</sequence>
<gene>
    <name evidence="2" type="ORF">MC45_17335</name>
</gene>
<keyword evidence="3" id="KW-1185">Reference proteome</keyword>
<dbReference type="RefSeq" id="WP_038665866.1">
    <property type="nucleotide sequence ID" value="NZ_CP009571.1"/>
</dbReference>
<accession>A0A097EJS2</accession>
<dbReference type="STRING" id="1549858.MC45_17335"/>
<dbReference type="EMBL" id="CP009571">
    <property type="protein sequence ID" value="AIT07820.1"/>
    <property type="molecule type" value="Genomic_DNA"/>
</dbReference>
<proteinExistence type="predicted"/>